<evidence type="ECO:0000256" key="3">
    <source>
        <dbReference type="ARBA" id="ARBA00022741"/>
    </source>
</evidence>
<dbReference type="Proteomes" id="UP000235786">
    <property type="component" value="Unassembled WGS sequence"/>
</dbReference>
<dbReference type="Gene3D" id="3.40.50.1970">
    <property type="match status" value="1"/>
</dbReference>
<dbReference type="AlphaFoldDB" id="A0A2J6S429"/>
<accession>A0A2J6S429</accession>
<evidence type="ECO:0000313" key="10">
    <source>
        <dbReference type="Proteomes" id="UP000235786"/>
    </source>
</evidence>
<dbReference type="FunFam" id="3.40.50.1970:FF:000018">
    <property type="entry name" value="Related to 2-epi-5-epi-valiolone synthase"/>
    <property type="match status" value="1"/>
</dbReference>
<keyword evidence="5" id="KW-0456">Lyase</keyword>
<sequence>MSDLKATVKETTSNSGHAGFHVEGYEKIEYDFTFIDGIFNTENPNLAECYKKWKRCLAVTDQNIYNVYGQQMERYFEHYGLELKVHKTKIGEKAKTIPTFLSIVDSMTEFGIYRKAHLTFNQEPVLVVGGGLVTDVAGFACAAYRRNTNFIRIPTTVIGLIDASVSIKVAVNYGNYKNRLGAYHAPIHTFLDFTFLRTLPTAQIRNGFAELIKISTCSHKGTFDLLDKYCEQLVEQSFGRADGSSKELIDAADKINREGIHEMLKLETPILDEIGLDRVIAYGHTWSPLHELVPETPLRHGHAISIDMAYSATLANSRGLITDVEHRRLLNLFSRAGLSMDHHLFSEDILAKATAAILKTRDGLLRAAVPNPIGQCTFLNDVSAEEMNAALKRHKQMMKQFPRNGEGLEAYVDASDTGYTENAKAEEERIVEAAAKKAGQLNGANGHVNGSNGSNGHSNSNANGGLNGSAKINGNAKRNGALSNGPSGNRVDGLAKTLSSTNGTKVNSTAKVQSWY</sequence>
<dbReference type="InterPro" id="IPR035872">
    <property type="entry name" value="EEVS-like"/>
</dbReference>
<dbReference type="PANTHER" id="PTHR43622">
    <property type="entry name" value="3-DEHYDROQUINATE SYNTHASE"/>
    <property type="match status" value="1"/>
</dbReference>
<dbReference type="CDD" id="cd08199">
    <property type="entry name" value="EEVS"/>
    <property type="match status" value="1"/>
</dbReference>
<dbReference type="GO" id="GO:0003856">
    <property type="term" value="F:3-dehydroquinate synthase activity"/>
    <property type="evidence" value="ECO:0007669"/>
    <property type="project" value="TreeGrafter"/>
</dbReference>
<evidence type="ECO:0000256" key="5">
    <source>
        <dbReference type="ARBA" id="ARBA00023239"/>
    </source>
</evidence>
<dbReference type="OrthoDB" id="197068at2759"/>
<dbReference type="InterPro" id="IPR056179">
    <property type="entry name" value="DHQS_C"/>
</dbReference>
<feature type="compositionally biased region" description="Low complexity" evidence="6">
    <location>
        <begin position="442"/>
        <end position="470"/>
    </location>
</feature>
<evidence type="ECO:0000313" key="9">
    <source>
        <dbReference type="EMBL" id="PMD45530.1"/>
    </source>
</evidence>
<dbReference type="InterPro" id="IPR050071">
    <property type="entry name" value="Dehydroquinate_synthase"/>
</dbReference>
<reference evidence="9 10" key="1">
    <citation type="submission" date="2016-04" db="EMBL/GenBank/DDBJ databases">
        <title>A degradative enzymes factory behind the ericoid mycorrhizal symbiosis.</title>
        <authorList>
            <consortium name="DOE Joint Genome Institute"/>
            <person name="Martino E."/>
            <person name="Morin E."/>
            <person name="Grelet G."/>
            <person name="Kuo A."/>
            <person name="Kohler A."/>
            <person name="Daghino S."/>
            <person name="Barry K."/>
            <person name="Choi C."/>
            <person name="Cichocki N."/>
            <person name="Clum A."/>
            <person name="Copeland A."/>
            <person name="Hainaut M."/>
            <person name="Haridas S."/>
            <person name="Labutti K."/>
            <person name="Lindquist E."/>
            <person name="Lipzen A."/>
            <person name="Khouja H.-R."/>
            <person name="Murat C."/>
            <person name="Ohm R."/>
            <person name="Olson A."/>
            <person name="Spatafora J."/>
            <person name="Veneault-Fourrey C."/>
            <person name="Henrissat B."/>
            <person name="Grigoriev I."/>
            <person name="Martin F."/>
            <person name="Perotto S."/>
        </authorList>
    </citation>
    <scope>NUCLEOTIDE SEQUENCE [LARGE SCALE GENOMIC DNA]</scope>
    <source>
        <strain evidence="9 10">F</strain>
    </source>
</reference>
<keyword evidence="4" id="KW-0520">NAD</keyword>
<dbReference type="EMBL" id="KZ613940">
    <property type="protein sequence ID" value="PMD45530.1"/>
    <property type="molecule type" value="Genomic_DNA"/>
</dbReference>
<keyword evidence="10" id="KW-1185">Reference proteome</keyword>
<dbReference type="FunFam" id="1.20.1090.10:FF:000015">
    <property type="entry name" value="3-dehydroquinate synthase protein"/>
    <property type="match status" value="1"/>
</dbReference>
<organism evidence="9 10">
    <name type="scientific">Hyaloscypha variabilis (strain UAMH 11265 / GT02V1 / F)</name>
    <name type="common">Meliniomyces variabilis</name>
    <dbReference type="NCBI Taxonomy" id="1149755"/>
    <lineage>
        <taxon>Eukaryota</taxon>
        <taxon>Fungi</taxon>
        <taxon>Dikarya</taxon>
        <taxon>Ascomycota</taxon>
        <taxon>Pezizomycotina</taxon>
        <taxon>Leotiomycetes</taxon>
        <taxon>Helotiales</taxon>
        <taxon>Hyaloscyphaceae</taxon>
        <taxon>Hyaloscypha</taxon>
        <taxon>Hyaloscypha variabilis</taxon>
    </lineage>
</organism>
<feature type="compositionally biased region" description="Polar residues" evidence="6">
    <location>
        <begin position="497"/>
        <end position="516"/>
    </location>
</feature>
<dbReference type="GO" id="GO:0017000">
    <property type="term" value="P:antibiotic biosynthetic process"/>
    <property type="evidence" value="ECO:0007669"/>
    <property type="project" value="InterPro"/>
</dbReference>
<gene>
    <name evidence="9" type="ORF">L207DRAFT_418974</name>
</gene>
<dbReference type="STRING" id="1149755.A0A2J6S429"/>
<evidence type="ECO:0000259" key="7">
    <source>
        <dbReference type="Pfam" id="PF01761"/>
    </source>
</evidence>
<evidence type="ECO:0000259" key="8">
    <source>
        <dbReference type="Pfam" id="PF24621"/>
    </source>
</evidence>
<comment type="cofactor">
    <cofactor evidence="1">
        <name>NAD(+)</name>
        <dbReference type="ChEBI" id="CHEBI:57540"/>
    </cofactor>
</comment>
<dbReference type="GO" id="GO:0000166">
    <property type="term" value="F:nucleotide binding"/>
    <property type="evidence" value="ECO:0007669"/>
    <property type="project" value="UniProtKB-KW"/>
</dbReference>
<feature type="region of interest" description="Disordered" evidence="6">
    <location>
        <begin position="441"/>
        <end position="516"/>
    </location>
</feature>
<evidence type="ECO:0000256" key="1">
    <source>
        <dbReference type="ARBA" id="ARBA00001911"/>
    </source>
</evidence>
<name>A0A2J6S429_HYAVF</name>
<feature type="domain" description="3-dehydroquinate synthase N-terminal" evidence="7">
    <location>
        <begin position="89"/>
        <end position="205"/>
    </location>
</feature>
<dbReference type="GO" id="GO:0046872">
    <property type="term" value="F:metal ion binding"/>
    <property type="evidence" value="ECO:0007669"/>
    <property type="project" value="UniProtKB-KW"/>
</dbReference>
<dbReference type="Gene3D" id="1.20.1090.10">
    <property type="entry name" value="Dehydroquinate synthase-like - alpha domain"/>
    <property type="match status" value="1"/>
</dbReference>
<protein>
    <submittedName>
        <fullName evidence="9">Dehydroquinate synthase-like protein</fullName>
    </submittedName>
</protein>
<keyword evidence="2" id="KW-0479">Metal-binding</keyword>
<dbReference type="Pfam" id="PF01761">
    <property type="entry name" value="DHQ_synthase"/>
    <property type="match status" value="1"/>
</dbReference>
<proteinExistence type="predicted"/>
<evidence type="ECO:0000256" key="2">
    <source>
        <dbReference type="ARBA" id="ARBA00022723"/>
    </source>
</evidence>
<dbReference type="InterPro" id="IPR030960">
    <property type="entry name" value="DHQS/DOIS_N"/>
</dbReference>
<dbReference type="SUPFAM" id="SSF56796">
    <property type="entry name" value="Dehydroquinate synthase-like"/>
    <property type="match status" value="1"/>
</dbReference>
<dbReference type="PANTHER" id="PTHR43622:SF3">
    <property type="entry name" value="2-EPI-5-EPI-VALIOLONE SYNTHASE"/>
    <property type="match status" value="1"/>
</dbReference>
<feature type="domain" description="3-dehydroquinate synthase C-terminal" evidence="8">
    <location>
        <begin position="207"/>
        <end position="347"/>
    </location>
</feature>
<evidence type="ECO:0000256" key="4">
    <source>
        <dbReference type="ARBA" id="ARBA00023027"/>
    </source>
</evidence>
<keyword evidence="3" id="KW-0547">Nucleotide-binding</keyword>
<evidence type="ECO:0000256" key="6">
    <source>
        <dbReference type="SAM" id="MobiDB-lite"/>
    </source>
</evidence>
<dbReference type="Pfam" id="PF24621">
    <property type="entry name" value="DHQS_C"/>
    <property type="match status" value="1"/>
</dbReference>